<feature type="region of interest" description="Disordered" evidence="1">
    <location>
        <begin position="187"/>
        <end position="213"/>
    </location>
</feature>
<organism evidence="3 4">
    <name type="scientific">Suillus discolor</name>
    <dbReference type="NCBI Taxonomy" id="1912936"/>
    <lineage>
        <taxon>Eukaryota</taxon>
        <taxon>Fungi</taxon>
        <taxon>Dikarya</taxon>
        <taxon>Basidiomycota</taxon>
        <taxon>Agaricomycotina</taxon>
        <taxon>Agaricomycetes</taxon>
        <taxon>Agaricomycetidae</taxon>
        <taxon>Boletales</taxon>
        <taxon>Suillineae</taxon>
        <taxon>Suillaceae</taxon>
        <taxon>Suillus</taxon>
    </lineage>
</organism>
<dbReference type="OrthoDB" id="2670507at2759"/>
<dbReference type="AlphaFoldDB" id="A0A9P7F997"/>
<feature type="transmembrane region" description="Helical" evidence="2">
    <location>
        <begin position="327"/>
        <end position="353"/>
    </location>
</feature>
<feature type="transmembrane region" description="Helical" evidence="2">
    <location>
        <begin position="52"/>
        <end position="73"/>
    </location>
</feature>
<keyword evidence="2" id="KW-0812">Transmembrane</keyword>
<reference evidence="3" key="1">
    <citation type="journal article" date="2020" name="New Phytol.">
        <title>Comparative genomics reveals dynamic genome evolution in host specialist ectomycorrhizal fungi.</title>
        <authorList>
            <person name="Lofgren L.A."/>
            <person name="Nguyen N.H."/>
            <person name="Vilgalys R."/>
            <person name="Ruytinx J."/>
            <person name="Liao H.L."/>
            <person name="Branco S."/>
            <person name="Kuo A."/>
            <person name="LaButti K."/>
            <person name="Lipzen A."/>
            <person name="Andreopoulos W."/>
            <person name="Pangilinan J."/>
            <person name="Riley R."/>
            <person name="Hundley H."/>
            <person name="Na H."/>
            <person name="Barry K."/>
            <person name="Grigoriev I.V."/>
            <person name="Stajich J.E."/>
            <person name="Kennedy P.G."/>
        </authorList>
    </citation>
    <scope>NUCLEOTIDE SEQUENCE</scope>
    <source>
        <strain evidence="3">FC423</strain>
    </source>
</reference>
<name>A0A9P7F997_9AGAM</name>
<feature type="compositionally biased region" description="Low complexity" evidence="1">
    <location>
        <begin position="511"/>
        <end position="525"/>
    </location>
</feature>
<feature type="transmembrane region" description="Helical" evidence="2">
    <location>
        <begin position="120"/>
        <end position="140"/>
    </location>
</feature>
<sequence>MSPVFLSSSSSIISTPFSLSLQVIPPTLLLILSLVSAVLLARSSPFSRNKLVLNILLALNTVLPAIASGLGLGASLNHVQLLQRLWNVFLALHACLLSLSSLYVLFVATTPDSLVPHRAFRFLAVLVTTFLICATIAGSIASTPTLLSPTFSLISRSLQLPLAIGIFLDIRSAIAVAAPFTKISEKVPAGPESSARPTIGQNKSRRVSSPTPDTWPFPASLVHTQSTCDRSSAKSAKTVVNLPPSLTLTHSGQENSEIPEGRAAISWHYKEMRLPVTMLAAQAAAIVCAALKIALAIVAKNSPSWAALQAPDSVTASQPSQNSDVTVAAGLVIAHSVCSLFWAMGVVTTLYLLPSVVKSTLPTLPTSVNHTADSSVPKAMEFPNRRIAKHSLSRGMSSDSASDFLSMRDPFASPPPPPPPTIALGIADLNHVQFRDVAAQYRFPAPKARKAKGRCKRRMGLRVRALEHQASAQALIPSRPPPAHINEGERGLGDEVLMAQLLLQSLTAGTEAEAESSSSTRAAATNHVLPFPEPTVQVERLGSRWSTSTTALSASTGTVWSEKRSRASSSTSASAPAGGSKSSDARKSSATGFSASSVPPN</sequence>
<keyword evidence="2" id="KW-1133">Transmembrane helix</keyword>
<proteinExistence type="predicted"/>
<feature type="compositionally biased region" description="Low complexity" evidence="1">
    <location>
        <begin position="543"/>
        <end position="558"/>
    </location>
</feature>
<dbReference type="GeneID" id="64705460"/>
<gene>
    <name evidence="3" type="ORF">F5147DRAFT_797447</name>
</gene>
<dbReference type="EMBL" id="JABBWM010000022">
    <property type="protein sequence ID" value="KAG2109953.1"/>
    <property type="molecule type" value="Genomic_DNA"/>
</dbReference>
<keyword evidence="2" id="KW-0472">Membrane</keyword>
<feature type="transmembrane region" description="Helical" evidence="2">
    <location>
        <begin position="20"/>
        <end position="40"/>
    </location>
</feature>
<protein>
    <submittedName>
        <fullName evidence="3">Uncharacterized protein</fullName>
    </submittedName>
</protein>
<feature type="compositionally biased region" description="Polar residues" evidence="1">
    <location>
        <begin position="195"/>
        <end position="212"/>
    </location>
</feature>
<feature type="region of interest" description="Disordered" evidence="1">
    <location>
        <begin position="511"/>
        <end position="601"/>
    </location>
</feature>
<feature type="transmembrane region" description="Helical" evidence="2">
    <location>
        <begin position="276"/>
        <end position="299"/>
    </location>
</feature>
<keyword evidence="4" id="KW-1185">Reference proteome</keyword>
<feature type="compositionally biased region" description="Low complexity" evidence="1">
    <location>
        <begin position="567"/>
        <end position="582"/>
    </location>
</feature>
<evidence type="ECO:0000256" key="2">
    <source>
        <dbReference type="SAM" id="Phobius"/>
    </source>
</evidence>
<feature type="compositionally biased region" description="Polar residues" evidence="1">
    <location>
        <begin position="588"/>
        <end position="601"/>
    </location>
</feature>
<evidence type="ECO:0000313" key="3">
    <source>
        <dbReference type="EMBL" id="KAG2109953.1"/>
    </source>
</evidence>
<evidence type="ECO:0000256" key="1">
    <source>
        <dbReference type="SAM" id="MobiDB-lite"/>
    </source>
</evidence>
<accession>A0A9P7F997</accession>
<feature type="transmembrane region" description="Helical" evidence="2">
    <location>
        <begin position="85"/>
        <end position="108"/>
    </location>
</feature>
<evidence type="ECO:0000313" key="4">
    <source>
        <dbReference type="Proteomes" id="UP000823399"/>
    </source>
</evidence>
<comment type="caution">
    <text evidence="3">The sequence shown here is derived from an EMBL/GenBank/DDBJ whole genome shotgun (WGS) entry which is preliminary data.</text>
</comment>
<dbReference type="Proteomes" id="UP000823399">
    <property type="component" value="Unassembled WGS sequence"/>
</dbReference>
<dbReference type="RefSeq" id="XP_041293821.1">
    <property type="nucleotide sequence ID" value="XM_041443201.1"/>
</dbReference>